<proteinExistence type="inferred from homology"/>
<dbReference type="InterPro" id="IPR009000">
    <property type="entry name" value="Transl_B-barrel_sf"/>
</dbReference>
<dbReference type="InterPro" id="IPR018163">
    <property type="entry name" value="Thr/Ala-tRNA-synth_IIc_edit"/>
</dbReference>
<feature type="domain" description="Threonyl/alanyl tRNA synthetase SAD" evidence="6">
    <location>
        <begin position="152"/>
        <end position="195"/>
    </location>
</feature>
<dbReference type="Pfam" id="PF07973">
    <property type="entry name" value="tRNA_SAD"/>
    <property type="match status" value="1"/>
</dbReference>
<dbReference type="AlphaFoldDB" id="A0A4P9ZKL9"/>
<dbReference type="EMBL" id="ML004429">
    <property type="protein sequence ID" value="RKP32700.1"/>
    <property type="molecule type" value="Genomic_DNA"/>
</dbReference>
<organism evidence="7 8">
    <name type="scientific">Metschnikowia bicuspidata</name>
    <dbReference type="NCBI Taxonomy" id="27322"/>
    <lineage>
        <taxon>Eukaryota</taxon>
        <taxon>Fungi</taxon>
        <taxon>Dikarya</taxon>
        <taxon>Ascomycota</taxon>
        <taxon>Saccharomycotina</taxon>
        <taxon>Pichiomycetes</taxon>
        <taxon>Metschnikowiaceae</taxon>
        <taxon>Metschnikowia</taxon>
    </lineage>
</organism>
<evidence type="ECO:0000259" key="6">
    <source>
        <dbReference type="SMART" id="SM00863"/>
    </source>
</evidence>
<dbReference type="InterPro" id="IPR051335">
    <property type="entry name" value="Alanyl-tRNA_Editing_Enzymes"/>
</dbReference>
<sequence length="374" mass="41423">MSVFVSPVSLKDKQNKKSAKEKAEKAENQETSHDHQLYASELKDAVLFPESGGQPHDLGIITIGGKRVPVRQVLKDKLTAVHVTTQPVPVGSLVTLKIARRLSDPEIAEVAAKINDIIVLNKHIVVHTPYSHGNDIDTSHIPEDYDLSQGIVRVVLIGHIDANPCCGTHLTSTGQIQGVSLLHQVKIRSSNSCLHFVCGLRVPEHLQMFHRLLNDVLGMQLSCQIEEVGLKLLEVLSSLRKAQTCKVLLLKELAVIKAAEIFRQFTEEKNVAVVYREGSGKEYLAQAQKELTTLMKSRPELGVSFDKFTLALFDGDYKSAGGMVKVIGPMAELLQKYLKKIVANLMGGRRGNTFQGKVTKYERGEVENVLQYFE</sequence>
<dbReference type="GO" id="GO:0046872">
    <property type="term" value="F:metal ion binding"/>
    <property type="evidence" value="ECO:0007669"/>
    <property type="project" value="UniProtKB-KW"/>
</dbReference>
<dbReference type="SMART" id="SM00863">
    <property type="entry name" value="tRNA_SAD"/>
    <property type="match status" value="1"/>
</dbReference>
<dbReference type="PANTHER" id="PTHR43462:SF1">
    <property type="entry name" value="ALANYL-TRNA EDITING PROTEIN AARSD1"/>
    <property type="match status" value="1"/>
</dbReference>
<protein>
    <recommendedName>
        <fullName evidence="6">Threonyl/alanyl tRNA synthetase SAD domain-containing protein</fullName>
    </recommendedName>
</protein>
<dbReference type="SUPFAM" id="SSF55186">
    <property type="entry name" value="ThrRS/AlaRS common domain"/>
    <property type="match status" value="1"/>
</dbReference>
<evidence type="ECO:0000256" key="1">
    <source>
        <dbReference type="ARBA" id="ARBA00001947"/>
    </source>
</evidence>
<gene>
    <name evidence="7" type="ORF">METBISCDRAFT_25283</name>
</gene>
<evidence type="ECO:0000313" key="8">
    <source>
        <dbReference type="Proteomes" id="UP000268321"/>
    </source>
</evidence>
<comment type="cofactor">
    <cofactor evidence="1">
        <name>Zn(2+)</name>
        <dbReference type="ChEBI" id="CHEBI:29105"/>
    </cofactor>
</comment>
<dbReference type="Proteomes" id="UP000268321">
    <property type="component" value="Unassembled WGS sequence"/>
</dbReference>
<dbReference type="GO" id="GO:0004812">
    <property type="term" value="F:aminoacyl-tRNA ligase activity"/>
    <property type="evidence" value="ECO:0007669"/>
    <property type="project" value="InterPro"/>
</dbReference>
<dbReference type="InterPro" id="IPR012947">
    <property type="entry name" value="tRNA_SAD"/>
</dbReference>
<dbReference type="OrthoDB" id="288942at2759"/>
<keyword evidence="3" id="KW-0479">Metal-binding</keyword>
<keyword evidence="8" id="KW-1185">Reference proteome</keyword>
<feature type="compositionally biased region" description="Basic and acidic residues" evidence="5">
    <location>
        <begin position="10"/>
        <end position="35"/>
    </location>
</feature>
<dbReference type="GO" id="GO:0005524">
    <property type="term" value="F:ATP binding"/>
    <property type="evidence" value="ECO:0007669"/>
    <property type="project" value="InterPro"/>
</dbReference>
<name>A0A4P9ZKL9_9ASCO</name>
<accession>A0A4P9ZKL9</accession>
<evidence type="ECO:0000256" key="2">
    <source>
        <dbReference type="ARBA" id="ARBA00008429"/>
    </source>
</evidence>
<dbReference type="Gene3D" id="3.30.980.10">
    <property type="entry name" value="Threonyl-trna Synthetase, Chain A, domain 2"/>
    <property type="match status" value="1"/>
</dbReference>
<keyword evidence="4" id="KW-0862">Zinc</keyword>
<evidence type="ECO:0000256" key="3">
    <source>
        <dbReference type="ARBA" id="ARBA00022723"/>
    </source>
</evidence>
<dbReference type="GO" id="GO:0043039">
    <property type="term" value="P:tRNA aminoacylation"/>
    <property type="evidence" value="ECO:0007669"/>
    <property type="project" value="InterPro"/>
</dbReference>
<dbReference type="PANTHER" id="PTHR43462">
    <property type="entry name" value="ALANYL-TRNA EDITING PROTEIN"/>
    <property type="match status" value="1"/>
</dbReference>
<comment type="similarity">
    <text evidence="2">Belongs to the class-II aminoacyl-tRNA synthetase family. Alax-L subfamily.</text>
</comment>
<dbReference type="GO" id="GO:0002196">
    <property type="term" value="F:Ser-tRNA(Ala) deacylase activity"/>
    <property type="evidence" value="ECO:0007669"/>
    <property type="project" value="TreeGrafter"/>
</dbReference>
<evidence type="ECO:0000256" key="5">
    <source>
        <dbReference type="SAM" id="MobiDB-lite"/>
    </source>
</evidence>
<feature type="region of interest" description="Disordered" evidence="5">
    <location>
        <begin position="1"/>
        <end position="35"/>
    </location>
</feature>
<evidence type="ECO:0000256" key="4">
    <source>
        <dbReference type="ARBA" id="ARBA00022833"/>
    </source>
</evidence>
<reference evidence="8" key="1">
    <citation type="journal article" date="2018" name="Nat. Microbiol.">
        <title>Leveraging single-cell genomics to expand the fungal tree of life.</title>
        <authorList>
            <person name="Ahrendt S.R."/>
            <person name="Quandt C.A."/>
            <person name="Ciobanu D."/>
            <person name="Clum A."/>
            <person name="Salamov A."/>
            <person name="Andreopoulos B."/>
            <person name="Cheng J.F."/>
            <person name="Woyke T."/>
            <person name="Pelin A."/>
            <person name="Henrissat B."/>
            <person name="Reynolds N.K."/>
            <person name="Benny G.L."/>
            <person name="Smith M.E."/>
            <person name="James T.Y."/>
            <person name="Grigoriev I.V."/>
        </authorList>
    </citation>
    <scope>NUCLEOTIDE SEQUENCE [LARGE SCALE GENOMIC DNA]</scope>
    <source>
        <strain evidence="8">Baker2002</strain>
    </source>
</reference>
<dbReference type="SUPFAM" id="SSF50447">
    <property type="entry name" value="Translation proteins"/>
    <property type="match status" value="1"/>
</dbReference>
<evidence type="ECO:0000313" key="7">
    <source>
        <dbReference type="EMBL" id="RKP32700.1"/>
    </source>
</evidence>